<evidence type="ECO:0000256" key="2">
    <source>
        <dbReference type="ARBA" id="ARBA00022553"/>
    </source>
</evidence>
<dbReference type="PRINTS" id="PR01368">
    <property type="entry name" value="SYNAPSIN"/>
</dbReference>
<sequence length="209" mass="23725">MKIDDEQQLVELEGIIRTSGCREVVVEQYVETKYDVHLQKIGNECKAFIRKSIRNNWKSNAGSAMLEQITLTSRHKQWLNIISEAFGGLEMFGVDILVSKDGREFINDVNDTLTLLGESQDDDRRTIADLIQTHIIDTLRTDRRSVANGVENMQYMVRDKTTGQPSQTVQNASSNKPTRQPSLKDNEPPYQDDTMGQLKRTFAGIFGDV</sequence>
<comment type="subcellular location">
    <subcellularLocation>
        <location evidence="4">Synapse</location>
    </subcellularLocation>
</comment>
<accession>A0A0N4U582</accession>
<evidence type="ECO:0000256" key="4">
    <source>
        <dbReference type="ARBA" id="ARBA00034103"/>
    </source>
</evidence>
<dbReference type="InterPro" id="IPR001359">
    <property type="entry name" value="Synapsin"/>
</dbReference>
<gene>
    <name evidence="7" type="ORF">DME_LOCUS6352</name>
</gene>
<dbReference type="Gene3D" id="3.30.470.20">
    <property type="entry name" value="ATP-grasp fold, B domain"/>
    <property type="match status" value="1"/>
</dbReference>
<dbReference type="GO" id="GO:0007269">
    <property type="term" value="P:neurotransmitter secretion"/>
    <property type="evidence" value="ECO:0007669"/>
    <property type="project" value="InterPro"/>
</dbReference>
<evidence type="ECO:0000313" key="9">
    <source>
        <dbReference type="Proteomes" id="UP000274756"/>
    </source>
</evidence>
<dbReference type="STRING" id="318479.A0A0N4U582"/>
<keyword evidence="3" id="KW-0770">Synapse</keyword>
<name>A0A0N4U582_DRAME</name>
<dbReference type="SUPFAM" id="SSF56059">
    <property type="entry name" value="Glutathione synthetase ATP-binding domain-like"/>
    <property type="match status" value="1"/>
</dbReference>
<evidence type="ECO:0000256" key="3">
    <source>
        <dbReference type="ARBA" id="ARBA00023018"/>
    </source>
</evidence>
<dbReference type="WBParaSite" id="DME_0000199201-mRNA-1">
    <property type="protein sequence ID" value="DME_0000199201-mRNA-1"/>
    <property type="gene ID" value="DME_0000199201"/>
</dbReference>
<dbReference type="PANTHER" id="PTHR10841">
    <property type="entry name" value="SYNAPSIN"/>
    <property type="match status" value="1"/>
</dbReference>
<dbReference type="GO" id="GO:0030672">
    <property type="term" value="C:synaptic vesicle membrane"/>
    <property type="evidence" value="ECO:0007669"/>
    <property type="project" value="TreeGrafter"/>
</dbReference>
<evidence type="ECO:0000256" key="5">
    <source>
        <dbReference type="SAM" id="MobiDB-lite"/>
    </source>
</evidence>
<comment type="similarity">
    <text evidence="1">Belongs to the synapsin family.</text>
</comment>
<dbReference type="InterPro" id="IPR020898">
    <property type="entry name" value="Synapsin_ATP-bd_dom"/>
</dbReference>
<reference evidence="10" key="1">
    <citation type="submission" date="2017-02" db="UniProtKB">
        <authorList>
            <consortium name="WormBaseParasite"/>
        </authorList>
    </citation>
    <scope>IDENTIFICATION</scope>
</reference>
<reference evidence="7 9" key="2">
    <citation type="submission" date="2018-11" db="EMBL/GenBank/DDBJ databases">
        <authorList>
            <consortium name="Pathogen Informatics"/>
        </authorList>
    </citation>
    <scope>NUCLEOTIDE SEQUENCE [LARGE SCALE GENOMIC DNA]</scope>
</reference>
<evidence type="ECO:0000259" key="6">
    <source>
        <dbReference type="Pfam" id="PF02750"/>
    </source>
</evidence>
<proteinExistence type="inferred from homology"/>
<dbReference type="FunFam" id="3.30.470.20:FF:000059">
    <property type="entry name" value="Synapsin-3"/>
    <property type="match status" value="1"/>
</dbReference>
<organism evidence="8 10">
    <name type="scientific">Dracunculus medinensis</name>
    <name type="common">Guinea worm</name>
    <dbReference type="NCBI Taxonomy" id="318479"/>
    <lineage>
        <taxon>Eukaryota</taxon>
        <taxon>Metazoa</taxon>
        <taxon>Ecdysozoa</taxon>
        <taxon>Nematoda</taxon>
        <taxon>Chromadorea</taxon>
        <taxon>Rhabditida</taxon>
        <taxon>Spirurina</taxon>
        <taxon>Dracunculoidea</taxon>
        <taxon>Dracunculidae</taxon>
        <taxon>Dracunculus</taxon>
    </lineage>
</organism>
<dbReference type="OrthoDB" id="10249572at2759"/>
<evidence type="ECO:0000313" key="7">
    <source>
        <dbReference type="EMBL" id="VDN56379.1"/>
    </source>
</evidence>
<feature type="compositionally biased region" description="Polar residues" evidence="5">
    <location>
        <begin position="162"/>
        <end position="181"/>
    </location>
</feature>
<evidence type="ECO:0000256" key="1">
    <source>
        <dbReference type="ARBA" id="ARBA00008243"/>
    </source>
</evidence>
<dbReference type="AlphaFoldDB" id="A0A0N4U582"/>
<evidence type="ECO:0000313" key="10">
    <source>
        <dbReference type="WBParaSite" id="DME_0000199201-mRNA-1"/>
    </source>
</evidence>
<dbReference type="PANTHER" id="PTHR10841:SF17">
    <property type="entry name" value="SYNAPSIN"/>
    <property type="match status" value="1"/>
</dbReference>
<dbReference type="Proteomes" id="UP000038040">
    <property type="component" value="Unplaced"/>
</dbReference>
<dbReference type="EMBL" id="UYYG01001155">
    <property type="protein sequence ID" value="VDN56379.1"/>
    <property type="molecule type" value="Genomic_DNA"/>
</dbReference>
<keyword evidence="9" id="KW-1185">Reference proteome</keyword>
<dbReference type="Proteomes" id="UP000274756">
    <property type="component" value="Unassembled WGS sequence"/>
</dbReference>
<protein>
    <submittedName>
        <fullName evidence="10">Synapsin_C domain-containing protein</fullName>
    </submittedName>
</protein>
<keyword evidence="2" id="KW-0597">Phosphoprotein</keyword>
<feature type="region of interest" description="Disordered" evidence="5">
    <location>
        <begin position="159"/>
        <end position="195"/>
    </location>
</feature>
<feature type="domain" description="Synapsin ATP-binding" evidence="6">
    <location>
        <begin position="24"/>
        <end position="133"/>
    </location>
</feature>
<evidence type="ECO:0000313" key="8">
    <source>
        <dbReference type="Proteomes" id="UP000038040"/>
    </source>
</evidence>
<dbReference type="Pfam" id="PF02750">
    <property type="entry name" value="Synapsin_C"/>
    <property type="match status" value="1"/>
</dbReference>